<feature type="region of interest" description="Disordered" evidence="1">
    <location>
        <begin position="1"/>
        <end position="65"/>
    </location>
</feature>
<dbReference type="Proteomes" id="UP001271007">
    <property type="component" value="Unassembled WGS sequence"/>
</dbReference>
<evidence type="ECO:0000256" key="1">
    <source>
        <dbReference type="SAM" id="MobiDB-lite"/>
    </source>
</evidence>
<protein>
    <submittedName>
        <fullName evidence="2">Uncharacterized protein</fullName>
    </submittedName>
</protein>
<dbReference type="AlphaFoldDB" id="A0AAJ0DPY8"/>
<name>A0AAJ0DPY8_9PEZI</name>
<sequence length="108" mass="12040">MGDAMRIEQTPGNAAADPSPVTTTGIALFPTTEDGVEEDGRGRQIVEPSVSGRNLSPPLPDTIGLRRGRMREAGRLWVPESEAHWSENVFEVYRGLERDWQFDEWMVG</sequence>
<comment type="caution">
    <text evidence="2">The sequence shown here is derived from an EMBL/GenBank/DDBJ whole genome shotgun (WGS) entry which is preliminary data.</text>
</comment>
<reference evidence="2" key="1">
    <citation type="submission" date="2023-04" db="EMBL/GenBank/DDBJ databases">
        <title>Black Yeasts Isolated from many extreme environments.</title>
        <authorList>
            <person name="Coleine C."/>
            <person name="Stajich J.E."/>
            <person name="Selbmann L."/>
        </authorList>
    </citation>
    <scope>NUCLEOTIDE SEQUENCE</scope>
    <source>
        <strain evidence="2">CCFEE 5312</strain>
    </source>
</reference>
<accession>A0AAJ0DPY8</accession>
<keyword evidence="3" id="KW-1185">Reference proteome</keyword>
<gene>
    <name evidence="2" type="ORF">LTR09_004366</name>
</gene>
<evidence type="ECO:0000313" key="2">
    <source>
        <dbReference type="EMBL" id="KAK3054637.1"/>
    </source>
</evidence>
<organism evidence="2 3">
    <name type="scientific">Extremus antarcticus</name>
    <dbReference type="NCBI Taxonomy" id="702011"/>
    <lineage>
        <taxon>Eukaryota</taxon>
        <taxon>Fungi</taxon>
        <taxon>Dikarya</taxon>
        <taxon>Ascomycota</taxon>
        <taxon>Pezizomycotina</taxon>
        <taxon>Dothideomycetes</taxon>
        <taxon>Dothideomycetidae</taxon>
        <taxon>Mycosphaerellales</taxon>
        <taxon>Extremaceae</taxon>
        <taxon>Extremus</taxon>
    </lineage>
</organism>
<proteinExistence type="predicted"/>
<dbReference type="EMBL" id="JAWDJX010000011">
    <property type="protein sequence ID" value="KAK3054637.1"/>
    <property type="molecule type" value="Genomic_DNA"/>
</dbReference>
<evidence type="ECO:0000313" key="3">
    <source>
        <dbReference type="Proteomes" id="UP001271007"/>
    </source>
</evidence>